<evidence type="ECO:0000256" key="2">
    <source>
        <dbReference type="ARBA" id="ARBA00005642"/>
    </source>
</evidence>
<dbReference type="AlphaFoldDB" id="A0AAJ1PS65"/>
<organism evidence="7 8">
    <name type="scientific">Mycoplasma phocimorsus</name>
    <dbReference type="NCBI Taxonomy" id="3045839"/>
    <lineage>
        <taxon>Bacteria</taxon>
        <taxon>Bacillati</taxon>
        <taxon>Mycoplasmatota</taxon>
        <taxon>Mollicutes</taxon>
        <taxon>Mycoplasmataceae</taxon>
        <taxon>Mycoplasma</taxon>
    </lineage>
</organism>
<keyword evidence="4 5" id="KW-0413">Isomerase</keyword>
<evidence type="ECO:0000313" key="7">
    <source>
        <dbReference type="EMBL" id="MDJ1645856.1"/>
    </source>
</evidence>
<sequence length="285" mass="32992">MFYIINKEKGISSFKAINQFAKKNKILKIGHSGTLDPLASGLLLCCSDDDLKLLNYINNKSKKYKVTLILGFKTDSYDITGKIIETSNNVVKDDYKIKKFFDNLIGKSLQIPPVFSAKKINGQRSYDLARKGEFVEIKPIEITTYSYEILYLDLHKQELCFNIHVSNGTYIRSIVNDLGNYLNTFATMSELDRYEISSLLFNEDLSYQNILPKLFQNLIKISKNDVIEIQMNHFNYIIKTDWFNRIVNNNGQYILIDQCSFLPYGIIEISQKKLKIVKLFGKRLI</sequence>
<dbReference type="Proteomes" id="UP001224428">
    <property type="component" value="Unassembled WGS sequence"/>
</dbReference>
<dbReference type="EC" id="5.4.99.25" evidence="5"/>
<dbReference type="RefSeq" id="WP_283827281.1">
    <property type="nucleotide sequence ID" value="NZ_JASDDP010000019.1"/>
</dbReference>
<evidence type="ECO:0000256" key="4">
    <source>
        <dbReference type="ARBA" id="ARBA00023235"/>
    </source>
</evidence>
<dbReference type="NCBIfam" id="TIGR00431">
    <property type="entry name" value="TruB"/>
    <property type="match status" value="1"/>
</dbReference>
<dbReference type="GO" id="GO:0003723">
    <property type="term" value="F:RNA binding"/>
    <property type="evidence" value="ECO:0007669"/>
    <property type="project" value="InterPro"/>
</dbReference>
<dbReference type="Pfam" id="PF01509">
    <property type="entry name" value="TruB_N"/>
    <property type="match status" value="1"/>
</dbReference>
<comment type="caution">
    <text evidence="7">The sequence shown here is derived from an EMBL/GenBank/DDBJ whole genome shotgun (WGS) entry which is preliminary data.</text>
</comment>
<dbReference type="GO" id="GO:0160148">
    <property type="term" value="F:tRNA pseudouridine(55) synthase activity"/>
    <property type="evidence" value="ECO:0007669"/>
    <property type="project" value="UniProtKB-EC"/>
</dbReference>
<dbReference type="InterPro" id="IPR014780">
    <property type="entry name" value="tRNA_psdUridine_synth_TruB"/>
</dbReference>
<dbReference type="EMBL" id="JASDDP010000019">
    <property type="protein sequence ID" value="MDJ1645856.1"/>
    <property type="molecule type" value="Genomic_DNA"/>
</dbReference>
<dbReference type="SUPFAM" id="SSF55120">
    <property type="entry name" value="Pseudouridine synthase"/>
    <property type="match status" value="1"/>
</dbReference>
<dbReference type="GO" id="GO:1990481">
    <property type="term" value="P:mRNA pseudouridine synthesis"/>
    <property type="evidence" value="ECO:0007669"/>
    <property type="project" value="TreeGrafter"/>
</dbReference>
<reference evidence="7" key="1">
    <citation type="submission" date="2023-05" db="EMBL/GenBank/DDBJ databases">
        <title>Mycoplasma phocimorsus sp. nov., isolated from Scandinavian patients with seal finger or septic arthritis after contact with seals.</title>
        <authorList>
            <person name="Skafte-Holm A."/>
            <person name="Pedersen T.R."/>
            <person name="Froelund M."/>
            <person name="Stegger M."/>
            <person name="Qvortrup K."/>
            <person name="Michaels D.L."/>
            <person name="Brown D.R."/>
            <person name="Jensen J.S."/>
        </authorList>
    </citation>
    <scope>NUCLEOTIDE SEQUENCE</scope>
    <source>
        <strain evidence="7">M5725</strain>
    </source>
</reference>
<dbReference type="InterPro" id="IPR020103">
    <property type="entry name" value="PsdUridine_synth_cat_dom_sf"/>
</dbReference>
<feature type="domain" description="Pseudouridine synthase II N-terminal" evidence="6">
    <location>
        <begin position="25"/>
        <end position="171"/>
    </location>
</feature>
<comment type="function">
    <text evidence="5">Responsible for synthesis of pseudouridine from uracil-55 in the psi GC loop of transfer RNAs.</text>
</comment>
<comment type="catalytic activity">
    <reaction evidence="1 5">
        <text>uridine(55) in tRNA = pseudouridine(55) in tRNA</text>
        <dbReference type="Rhea" id="RHEA:42532"/>
        <dbReference type="Rhea" id="RHEA-COMP:10101"/>
        <dbReference type="Rhea" id="RHEA-COMP:10102"/>
        <dbReference type="ChEBI" id="CHEBI:65314"/>
        <dbReference type="ChEBI" id="CHEBI:65315"/>
        <dbReference type="EC" id="5.4.99.25"/>
    </reaction>
</comment>
<protein>
    <recommendedName>
        <fullName evidence="5">tRNA pseudouridine synthase B</fullName>
        <ecNumber evidence="5">5.4.99.25</ecNumber>
    </recommendedName>
    <alternativeName>
        <fullName evidence="5">tRNA pseudouridine(55) synthase</fullName>
        <shortName evidence="5">Psi55 synthase</shortName>
    </alternativeName>
    <alternativeName>
        <fullName evidence="5">tRNA pseudouridylate synthase</fullName>
    </alternativeName>
    <alternativeName>
        <fullName evidence="5">tRNA-uridine isomerase</fullName>
    </alternativeName>
</protein>
<dbReference type="HAMAP" id="MF_01080">
    <property type="entry name" value="TruB_bact"/>
    <property type="match status" value="1"/>
</dbReference>
<keyword evidence="3 5" id="KW-0819">tRNA processing</keyword>
<proteinExistence type="inferred from homology"/>
<feature type="active site" description="Nucleophile" evidence="5">
    <location>
        <position position="36"/>
    </location>
</feature>
<evidence type="ECO:0000259" key="6">
    <source>
        <dbReference type="Pfam" id="PF01509"/>
    </source>
</evidence>
<evidence type="ECO:0000313" key="8">
    <source>
        <dbReference type="Proteomes" id="UP001224428"/>
    </source>
</evidence>
<dbReference type="Gene3D" id="3.30.2350.10">
    <property type="entry name" value="Pseudouridine synthase"/>
    <property type="match status" value="1"/>
</dbReference>
<accession>A0AAJ1PS65</accession>
<dbReference type="PANTHER" id="PTHR13767:SF2">
    <property type="entry name" value="PSEUDOURIDYLATE SYNTHASE TRUB1"/>
    <property type="match status" value="1"/>
</dbReference>
<evidence type="ECO:0000256" key="5">
    <source>
        <dbReference type="HAMAP-Rule" id="MF_01080"/>
    </source>
</evidence>
<comment type="similarity">
    <text evidence="2 5">Belongs to the pseudouridine synthase TruB family. Type 1 subfamily.</text>
</comment>
<evidence type="ECO:0000256" key="1">
    <source>
        <dbReference type="ARBA" id="ARBA00000385"/>
    </source>
</evidence>
<dbReference type="InterPro" id="IPR002501">
    <property type="entry name" value="PsdUridine_synth_N"/>
</dbReference>
<evidence type="ECO:0000256" key="3">
    <source>
        <dbReference type="ARBA" id="ARBA00022694"/>
    </source>
</evidence>
<gene>
    <name evidence="5 7" type="primary">truB</name>
    <name evidence="7" type="ORF">QLQ80_01985</name>
</gene>
<dbReference type="PANTHER" id="PTHR13767">
    <property type="entry name" value="TRNA-PSEUDOURIDINE SYNTHASE"/>
    <property type="match status" value="1"/>
</dbReference>
<name>A0AAJ1PS65_9MOLU</name>
<dbReference type="GO" id="GO:0031119">
    <property type="term" value="P:tRNA pseudouridine synthesis"/>
    <property type="evidence" value="ECO:0007669"/>
    <property type="project" value="UniProtKB-UniRule"/>
</dbReference>
<keyword evidence="8" id="KW-1185">Reference proteome</keyword>